<feature type="transmembrane region" description="Helical" evidence="1">
    <location>
        <begin position="202"/>
        <end position="220"/>
    </location>
</feature>
<sequence>MSRPAHRVADSRAGRVALFGWLSWLALVAATAIVLTQHASAHEVRPAYLSVQEEAPNEFSVLFKTPMRGNARLALTALFSGKIETLTPVVSRPTGDAMVQTWRMRTLEPLAGQNVLIDGLERTMTDALVRVQFADGNSWTARLTPSEPSALIPAFQSAWGVFVTYVAQGIEHIALGFDHLLFVTALMLIVRDWRKLVKAITAFTVAHSITLTCATLGWLTLPSAPVETMIAISIVMVAAEVVRMERGRLSLAITRPWIVAFAFGLLHGFGFAGALVELGLPQNDIPLALLAFNLGVELGQLAFIALTVIAVYSIRQFVSIPRKAIVGSAYAVGTVAAFWSVERLDAMFL</sequence>
<name>A0ABM9E1W4_9HYPH</name>
<accession>A0ABM9E1W4</accession>
<feature type="transmembrane region" description="Helical" evidence="1">
    <location>
        <begin position="324"/>
        <end position="341"/>
    </location>
</feature>
<evidence type="ECO:0000313" key="2">
    <source>
        <dbReference type="EMBL" id="CAH2402999.1"/>
    </source>
</evidence>
<feature type="transmembrane region" description="Helical" evidence="1">
    <location>
        <begin position="288"/>
        <end position="312"/>
    </location>
</feature>
<comment type="caution">
    <text evidence="2">The sequence shown here is derived from an EMBL/GenBank/DDBJ whole genome shotgun (WGS) entry which is preliminary data.</text>
</comment>
<feature type="transmembrane region" description="Helical" evidence="1">
    <location>
        <begin position="256"/>
        <end position="276"/>
    </location>
</feature>
<dbReference type="InterPro" id="IPR032809">
    <property type="entry name" value="Put_HupE_UreJ"/>
</dbReference>
<organism evidence="2 3">
    <name type="scientific">Mesorhizobium ventifaucium</name>
    <dbReference type="NCBI Taxonomy" id="666020"/>
    <lineage>
        <taxon>Bacteria</taxon>
        <taxon>Pseudomonadati</taxon>
        <taxon>Pseudomonadota</taxon>
        <taxon>Alphaproteobacteria</taxon>
        <taxon>Hyphomicrobiales</taxon>
        <taxon>Phyllobacteriaceae</taxon>
        <taxon>Mesorhizobium</taxon>
    </lineage>
</organism>
<proteinExistence type="predicted"/>
<evidence type="ECO:0008006" key="4">
    <source>
        <dbReference type="Google" id="ProtNLM"/>
    </source>
</evidence>
<protein>
    <recommendedName>
        <fullName evidence="4">HupE/UreJ family protein</fullName>
    </recommendedName>
</protein>
<dbReference type="RefSeq" id="WP_254026364.1">
    <property type="nucleotide sequence ID" value="NZ_CAKXZS010000024.1"/>
</dbReference>
<dbReference type="EMBL" id="CAKXZS010000024">
    <property type="protein sequence ID" value="CAH2402999.1"/>
    <property type="molecule type" value="Genomic_DNA"/>
</dbReference>
<keyword evidence="1" id="KW-0812">Transmembrane</keyword>
<keyword evidence="1" id="KW-0472">Membrane</keyword>
<evidence type="ECO:0000313" key="3">
    <source>
        <dbReference type="Proteomes" id="UP001152604"/>
    </source>
</evidence>
<reference evidence="2" key="1">
    <citation type="submission" date="2022-03" db="EMBL/GenBank/DDBJ databases">
        <authorList>
            <person name="Brunel B."/>
        </authorList>
    </citation>
    <scope>NUCLEOTIDE SEQUENCE</scope>
    <source>
        <strain evidence="2">STM4922sample</strain>
    </source>
</reference>
<gene>
    <name evidence="2" type="ORF">MES4922_300161</name>
</gene>
<dbReference type="Proteomes" id="UP001152604">
    <property type="component" value="Unassembled WGS sequence"/>
</dbReference>
<feature type="transmembrane region" description="Helical" evidence="1">
    <location>
        <begin position="226"/>
        <end position="244"/>
    </location>
</feature>
<evidence type="ECO:0000256" key="1">
    <source>
        <dbReference type="SAM" id="Phobius"/>
    </source>
</evidence>
<keyword evidence="3" id="KW-1185">Reference proteome</keyword>
<feature type="transmembrane region" description="Helical" evidence="1">
    <location>
        <begin position="172"/>
        <end position="190"/>
    </location>
</feature>
<keyword evidence="1" id="KW-1133">Transmembrane helix</keyword>
<dbReference type="Pfam" id="PF13795">
    <property type="entry name" value="HupE_UreJ_2"/>
    <property type="match status" value="1"/>
</dbReference>